<dbReference type="STRING" id="1798409.A3I24_03055"/>
<dbReference type="SUPFAM" id="SSF52317">
    <property type="entry name" value="Class I glutamine amidotransferase-like"/>
    <property type="match status" value="1"/>
</dbReference>
<evidence type="ECO:0000256" key="11">
    <source>
        <dbReference type="ARBA" id="ARBA00047781"/>
    </source>
</evidence>
<dbReference type="FunFam" id="3.40.50.300:FF:000009">
    <property type="entry name" value="CTP synthase"/>
    <property type="match status" value="1"/>
</dbReference>
<evidence type="ECO:0000256" key="4">
    <source>
        <dbReference type="ARBA" id="ARBA00022598"/>
    </source>
</evidence>
<dbReference type="NCBIfam" id="TIGR00337">
    <property type="entry name" value="PyrG"/>
    <property type="match status" value="1"/>
</dbReference>
<name>A0A1G1ZVQ2_9BACT</name>
<sequence length="541" mass="60405">MKEKPKFIFIAGGVMSGIGKGVTVASTARILKDYGFRVTAVKIDPYLNVDAGTMNPTEHGEVFVTDDGLECDQDIGNYERFLDENIPQTNYMTTGSVYQSVINRERALGYKGKCVETIPHVTDEIKNRLLLVGKKNNADIVLVEIGGTVGEYQNLVFLEAGRIMKLEMPGDVLFMLVSYFPVPKMLGEMKTKPTQHAVRTLNSAGVQPDFIIARSSVALDDVRKKKVSVFCNMSPGDVISAPDIASIYEIPINFEKDNLGRKILEKFNLKPKAKNFSQWTKMVGKIKSAKTPVKIGIVGKYFGTGDFTLSDSYLSVIEAIKHAAWSLNRKPEITWLDAESYEKSPVKLSELKNFDGIIVPGGFGKRGVEGKIMAINFVRENNIPFLGLCYGLQLAVVEFARNVCRLKEAHTTEIEPDTSQPVICTMAEQMTNIAKKKMGGTMRLGAYDCKLAEGSLSRKLYGQEKISERHRHRYEVNNRYRQVFQKKGMLFAGENTKQKLVEIIELAQNKFFVATQFHPELKSRPLSPHPLFGGFIKAASK</sequence>
<dbReference type="Pfam" id="PF06418">
    <property type="entry name" value="CTP_synth_N"/>
    <property type="match status" value="1"/>
</dbReference>
<dbReference type="AlphaFoldDB" id="A0A1G1ZVQ2"/>
<dbReference type="GO" id="GO:0097268">
    <property type="term" value="C:cytoophidium"/>
    <property type="evidence" value="ECO:0007669"/>
    <property type="project" value="UniProtKB-ARBA"/>
</dbReference>
<dbReference type="Gene3D" id="3.40.50.880">
    <property type="match status" value="1"/>
</dbReference>
<evidence type="ECO:0000256" key="12">
    <source>
        <dbReference type="ARBA" id="ARBA00070745"/>
    </source>
</evidence>
<dbReference type="Pfam" id="PF00117">
    <property type="entry name" value="GATase"/>
    <property type="match status" value="1"/>
</dbReference>
<dbReference type="SUPFAM" id="SSF52540">
    <property type="entry name" value="P-loop containing nucleoside triphosphate hydrolases"/>
    <property type="match status" value="1"/>
</dbReference>
<dbReference type="GO" id="GO:0044210">
    <property type="term" value="P:'de novo' CTP biosynthetic process"/>
    <property type="evidence" value="ECO:0007669"/>
    <property type="project" value="UniProtKB-UniPathway"/>
</dbReference>
<evidence type="ECO:0000256" key="2">
    <source>
        <dbReference type="ARBA" id="ARBA00007533"/>
    </source>
</evidence>
<keyword evidence="8" id="KW-0460">Magnesium</keyword>
<evidence type="ECO:0000256" key="5">
    <source>
        <dbReference type="ARBA" id="ARBA00022723"/>
    </source>
</evidence>
<dbReference type="Gene3D" id="3.40.50.300">
    <property type="entry name" value="P-loop containing nucleotide triphosphate hydrolases"/>
    <property type="match status" value="1"/>
</dbReference>
<dbReference type="InterPro" id="IPR004468">
    <property type="entry name" value="CTP_synthase"/>
</dbReference>
<feature type="domain" description="CTP synthase N-terminal" evidence="17">
    <location>
        <begin position="6"/>
        <end position="269"/>
    </location>
</feature>
<organism evidence="18 19">
    <name type="scientific">Candidatus Harrisonbacteria bacterium RIFCSPLOWO2_02_FULL_41_13b</name>
    <dbReference type="NCBI Taxonomy" id="1798409"/>
    <lineage>
        <taxon>Bacteria</taxon>
        <taxon>Candidatus Harrisoniibacteriota</taxon>
    </lineage>
</organism>
<evidence type="ECO:0000256" key="15">
    <source>
        <dbReference type="ARBA" id="ARBA00083191"/>
    </source>
</evidence>
<protein>
    <recommendedName>
        <fullName evidence="12">CTP synthase</fullName>
        <ecNumber evidence="3">6.3.4.2</ecNumber>
    </recommendedName>
    <alternativeName>
        <fullName evidence="14">Cytidine 5'-triphosphate synthase</fullName>
    </alternativeName>
    <alternativeName>
        <fullName evidence="15">Cytidine triphosphate synthetase</fullName>
    </alternativeName>
    <alternativeName>
        <fullName evidence="13">UTP--ammonia ligase</fullName>
    </alternativeName>
</protein>
<reference evidence="18 19" key="1">
    <citation type="journal article" date="2016" name="Nat. Commun.">
        <title>Thousands of microbial genomes shed light on interconnected biogeochemical processes in an aquifer system.</title>
        <authorList>
            <person name="Anantharaman K."/>
            <person name="Brown C.T."/>
            <person name="Hug L.A."/>
            <person name="Sharon I."/>
            <person name="Castelle C.J."/>
            <person name="Probst A.J."/>
            <person name="Thomas B.C."/>
            <person name="Singh A."/>
            <person name="Wilkins M.J."/>
            <person name="Karaoz U."/>
            <person name="Brodie E.L."/>
            <person name="Williams K.H."/>
            <person name="Hubbard S.S."/>
            <person name="Banfield J.F."/>
        </authorList>
    </citation>
    <scope>NUCLEOTIDE SEQUENCE [LARGE SCALE GENOMIC DNA]</scope>
</reference>
<proteinExistence type="inferred from homology"/>
<dbReference type="GO" id="GO:0042802">
    <property type="term" value="F:identical protein binding"/>
    <property type="evidence" value="ECO:0007669"/>
    <property type="project" value="TreeGrafter"/>
</dbReference>
<evidence type="ECO:0000256" key="10">
    <source>
        <dbReference type="ARBA" id="ARBA00022975"/>
    </source>
</evidence>
<dbReference type="PANTHER" id="PTHR11550:SF0">
    <property type="entry name" value="CTP SYNTHASE-RELATED"/>
    <property type="match status" value="1"/>
</dbReference>
<dbReference type="InterPro" id="IPR027417">
    <property type="entry name" value="P-loop_NTPase"/>
</dbReference>
<dbReference type="GO" id="GO:0046872">
    <property type="term" value="F:metal ion binding"/>
    <property type="evidence" value="ECO:0007669"/>
    <property type="project" value="UniProtKB-KW"/>
</dbReference>
<evidence type="ECO:0000313" key="18">
    <source>
        <dbReference type="EMBL" id="OGY67907.1"/>
    </source>
</evidence>
<dbReference type="EC" id="6.3.4.2" evidence="3"/>
<evidence type="ECO:0000256" key="13">
    <source>
        <dbReference type="ARBA" id="ARBA00075170"/>
    </source>
</evidence>
<dbReference type="FunFam" id="3.40.50.880:FF:000002">
    <property type="entry name" value="CTP synthase"/>
    <property type="match status" value="1"/>
</dbReference>
<feature type="domain" description="Glutamine amidotransferase" evidence="16">
    <location>
        <begin position="309"/>
        <end position="537"/>
    </location>
</feature>
<keyword evidence="9" id="KW-0315">Glutamine amidotransferase</keyword>
<dbReference type="InterPro" id="IPR029062">
    <property type="entry name" value="Class_I_gatase-like"/>
</dbReference>
<evidence type="ECO:0000256" key="3">
    <source>
        <dbReference type="ARBA" id="ARBA00012291"/>
    </source>
</evidence>
<dbReference type="Proteomes" id="UP000177690">
    <property type="component" value="Unassembled WGS sequence"/>
</dbReference>
<evidence type="ECO:0000256" key="7">
    <source>
        <dbReference type="ARBA" id="ARBA00022840"/>
    </source>
</evidence>
<dbReference type="UniPathway" id="UPA00159">
    <property type="reaction ID" value="UER00277"/>
</dbReference>
<comment type="caution">
    <text evidence="18">The sequence shown here is derived from an EMBL/GenBank/DDBJ whole genome shotgun (WGS) entry which is preliminary data.</text>
</comment>
<gene>
    <name evidence="18" type="ORF">A3I24_03055</name>
</gene>
<dbReference type="InterPro" id="IPR033828">
    <property type="entry name" value="GATase1_CTP_Synthase"/>
</dbReference>
<dbReference type="PROSITE" id="PS51273">
    <property type="entry name" value="GATASE_TYPE_1"/>
    <property type="match status" value="1"/>
</dbReference>
<keyword evidence="5" id="KW-0479">Metal-binding</keyword>
<dbReference type="NCBIfam" id="NF003792">
    <property type="entry name" value="PRK05380.1"/>
    <property type="match status" value="1"/>
</dbReference>
<dbReference type="GO" id="GO:0019856">
    <property type="term" value="P:pyrimidine nucleobase biosynthetic process"/>
    <property type="evidence" value="ECO:0007669"/>
    <property type="project" value="TreeGrafter"/>
</dbReference>
<evidence type="ECO:0000256" key="1">
    <source>
        <dbReference type="ARBA" id="ARBA00005171"/>
    </source>
</evidence>
<accession>A0A1G1ZVQ2</accession>
<keyword evidence="7" id="KW-0067">ATP-binding</keyword>
<keyword evidence="4" id="KW-0436">Ligase</keyword>
<comment type="pathway">
    <text evidence="1">Pyrimidine metabolism; CTP biosynthesis via de novo pathway; CTP from UDP: step 2/2.</text>
</comment>
<evidence type="ECO:0000256" key="8">
    <source>
        <dbReference type="ARBA" id="ARBA00022842"/>
    </source>
</evidence>
<keyword evidence="10" id="KW-0665">Pyrimidine biosynthesis</keyword>
<evidence type="ECO:0000259" key="17">
    <source>
        <dbReference type="Pfam" id="PF06418"/>
    </source>
</evidence>
<evidence type="ECO:0000256" key="9">
    <source>
        <dbReference type="ARBA" id="ARBA00022962"/>
    </source>
</evidence>
<evidence type="ECO:0000256" key="6">
    <source>
        <dbReference type="ARBA" id="ARBA00022741"/>
    </source>
</evidence>
<evidence type="ECO:0000313" key="19">
    <source>
        <dbReference type="Proteomes" id="UP000177690"/>
    </source>
</evidence>
<dbReference type="PANTHER" id="PTHR11550">
    <property type="entry name" value="CTP SYNTHASE"/>
    <property type="match status" value="1"/>
</dbReference>
<keyword evidence="6" id="KW-0547">Nucleotide-binding</keyword>
<dbReference type="GO" id="GO:0003883">
    <property type="term" value="F:CTP synthase activity"/>
    <property type="evidence" value="ECO:0007669"/>
    <property type="project" value="UniProtKB-EC"/>
</dbReference>
<comment type="catalytic activity">
    <reaction evidence="11">
        <text>UTP + L-glutamine + ATP + H2O = CTP + L-glutamate + ADP + phosphate + 2 H(+)</text>
        <dbReference type="Rhea" id="RHEA:26426"/>
        <dbReference type="ChEBI" id="CHEBI:15377"/>
        <dbReference type="ChEBI" id="CHEBI:15378"/>
        <dbReference type="ChEBI" id="CHEBI:29985"/>
        <dbReference type="ChEBI" id="CHEBI:30616"/>
        <dbReference type="ChEBI" id="CHEBI:37563"/>
        <dbReference type="ChEBI" id="CHEBI:43474"/>
        <dbReference type="ChEBI" id="CHEBI:46398"/>
        <dbReference type="ChEBI" id="CHEBI:58359"/>
        <dbReference type="ChEBI" id="CHEBI:456216"/>
        <dbReference type="EC" id="6.3.4.2"/>
    </reaction>
</comment>
<dbReference type="EMBL" id="MHJL01000012">
    <property type="protein sequence ID" value="OGY67907.1"/>
    <property type="molecule type" value="Genomic_DNA"/>
</dbReference>
<dbReference type="CDD" id="cd01746">
    <property type="entry name" value="GATase1_CTP_Synthase"/>
    <property type="match status" value="1"/>
</dbReference>
<evidence type="ECO:0000259" key="16">
    <source>
        <dbReference type="Pfam" id="PF00117"/>
    </source>
</evidence>
<evidence type="ECO:0000256" key="14">
    <source>
        <dbReference type="ARBA" id="ARBA00079941"/>
    </source>
</evidence>
<dbReference type="CDD" id="cd03113">
    <property type="entry name" value="CTPS_N"/>
    <property type="match status" value="1"/>
</dbReference>
<comment type="similarity">
    <text evidence="2">Belongs to the CTP synthase family.</text>
</comment>
<dbReference type="InterPro" id="IPR017456">
    <property type="entry name" value="CTP_synthase_N"/>
</dbReference>
<dbReference type="GO" id="GO:0005524">
    <property type="term" value="F:ATP binding"/>
    <property type="evidence" value="ECO:0007669"/>
    <property type="project" value="UniProtKB-KW"/>
</dbReference>
<dbReference type="InterPro" id="IPR017926">
    <property type="entry name" value="GATASE"/>
</dbReference>